<feature type="domain" description="FAD/NAD(P)-binding" evidence="4">
    <location>
        <begin position="20"/>
        <end position="161"/>
    </location>
</feature>
<dbReference type="Gene3D" id="3.50.50.60">
    <property type="entry name" value="FAD/NAD(P)-binding domain"/>
    <property type="match status" value="2"/>
</dbReference>
<dbReference type="EMBL" id="CCBP010000111">
    <property type="protein sequence ID" value="CDO72213.1"/>
    <property type="molecule type" value="Genomic_DNA"/>
</dbReference>
<evidence type="ECO:0000256" key="3">
    <source>
        <dbReference type="ARBA" id="ARBA00023002"/>
    </source>
</evidence>
<organism evidence="5 6">
    <name type="scientific">Pycnoporus cinnabarinus</name>
    <name type="common">Cinnabar-red polypore</name>
    <name type="synonym">Trametes cinnabarina</name>
    <dbReference type="NCBI Taxonomy" id="5643"/>
    <lineage>
        <taxon>Eukaryota</taxon>
        <taxon>Fungi</taxon>
        <taxon>Dikarya</taxon>
        <taxon>Basidiomycota</taxon>
        <taxon>Agaricomycotina</taxon>
        <taxon>Agaricomycetes</taxon>
        <taxon>Polyporales</taxon>
        <taxon>Polyporaceae</taxon>
        <taxon>Trametes</taxon>
    </lineage>
</organism>
<dbReference type="PRINTS" id="PR00469">
    <property type="entry name" value="PNDRDTASEII"/>
</dbReference>
<gene>
    <name evidence="5" type="ORF">BN946_scf184970.g65</name>
</gene>
<keyword evidence="2" id="KW-0285">Flavoprotein</keyword>
<dbReference type="Pfam" id="PF07992">
    <property type="entry name" value="Pyr_redox_2"/>
    <property type="match status" value="2"/>
</dbReference>
<reference evidence="5" key="1">
    <citation type="submission" date="2014-01" db="EMBL/GenBank/DDBJ databases">
        <title>The genome of the white-rot fungus Pycnoporus cinnabarinus: a basidiomycete model with a versatile arsenal for lignocellulosic biomass breakdown.</title>
        <authorList>
            <person name="Levasseur A."/>
            <person name="Lomascolo A."/>
            <person name="Ruiz-Duenas F.J."/>
            <person name="Uzan E."/>
            <person name="Piumi F."/>
            <person name="Kues U."/>
            <person name="Ram A.F.J."/>
            <person name="Murat C."/>
            <person name="Haon M."/>
            <person name="Benoit I."/>
            <person name="Arfi Y."/>
            <person name="Chevret D."/>
            <person name="Drula E."/>
            <person name="Kwon M.J."/>
            <person name="Gouret P."/>
            <person name="Lesage-Meessen L."/>
            <person name="Lombard V."/>
            <person name="Mariette J."/>
            <person name="Noirot C."/>
            <person name="Park J."/>
            <person name="Patyshakuliyeva A."/>
            <person name="Wieneger R.A.B."/>
            <person name="Wosten H.A.B."/>
            <person name="Martin F."/>
            <person name="Coutinho P.M."/>
            <person name="de Vries R."/>
            <person name="Martinez A.T."/>
            <person name="Klopp C."/>
            <person name="Pontarotti P."/>
            <person name="Henrissat B."/>
            <person name="Record E."/>
        </authorList>
    </citation>
    <scope>NUCLEOTIDE SEQUENCE [LARGE SCALE GENOMIC DNA]</scope>
    <source>
        <strain evidence="5">BRFM137</strain>
    </source>
</reference>
<dbReference type="InterPro" id="IPR023753">
    <property type="entry name" value="FAD/NAD-binding_dom"/>
</dbReference>
<accession>A0A060SIG0</accession>
<protein>
    <recommendedName>
        <fullName evidence="4">FAD/NAD(P)-binding domain-containing protein</fullName>
    </recommendedName>
</protein>
<dbReference type="InterPro" id="IPR036188">
    <property type="entry name" value="FAD/NAD-bd_sf"/>
</dbReference>
<dbReference type="OrthoDB" id="371245at2759"/>
<evidence type="ECO:0000256" key="2">
    <source>
        <dbReference type="ARBA" id="ARBA00022630"/>
    </source>
</evidence>
<dbReference type="GO" id="GO:0097237">
    <property type="term" value="P:cellular response to toxic substance"/>
    <property type="evidence" value="ECO:0007669"/>
    <property type="project" value="UniProtKB-ARBA"/>
</dbReference>
<proteinExistence type="inferred from homology"/>
<evidence type="ECO:0000259" key="4">
    <source>
        <dbReference type="Pfam" id="PF07992"/>
    </source>
</evidence>
<dbReference type="OMA" id="GPCHVLK"/>
<comment type="similarity">
    <text evidence="1">Belongs to the class-II pyridine nucleotide-disulfide oxidoreductase family.</text>
</comment>
<sequence length="324" mass="35266">MAPTTNPPTTVPKSSKMHSKVVIIGSGPAGHTAAIYLARANLNPVLFEGFMANGFAAGGQLTTTTDVENFPGFPSGILGPELMEKFRAQSLRFGTKIITETVSKVDLSARPFRYWREFQEDQEPETADCLIIATGASAKRLHLKGEDIYWQSGISACAVCDGAVPIFRHYTDLTKYGSHVYVLVRRGELRASKIMQKRLMSNPKITILWNTVAVECQGDGDLLNNLRIKNVLTGEEKDLPVNGLFYAIGHEPATQLVRGQLQTDPDGYIVTVPGTTQTSVKGVFAAGDVQDKRYRQAITSAGSGCMAALEAERLIAEEEEGIEE</sequence>
<comment type="caution">
    <text evidence="5">The sequence shown here is derived from an EMBL/GenBank/DDBJ whole genome shotgun (WGS) entry which is preliminary data.</text>
</comment>
<evidence type="ECO:0000313" key="5">
    <source>
        <dbReference type="EMBL" id="CDO72213.1"/>
    </source>
</evidence>
<keyword evidence="6" id="KW-1185">Reference proteome</keyword>
<dbReference type="PRINTS" id="PR00368">
    <property type="entry name" value="FADPNR"/>
</dbReference>
<name>A0A060SIG0_PYCCI</name>
<dbReference type="PANTHER" id="PTHR48105">
    <property type="entry name" value="THIOREDOXIN REDUCTASE 1-RELATED-RELATED"/>
    <property type="match status" value="1"/>
</dbReference>
<dbReference type="AlphaFoldDB" id="A0A060SIG0"/>
<dbReference type="InterPro" id="IPR050097">
    <property type="entry name" value="Ferredoxin-NADP_redctase_2"/>
</dbReference>
<dbReference type="STRING" id="5643.A0A060SIG0"/>
<dbReference type="GO" id="GO:0016491">
    <property type="term" value="F:oxidoreductase activity"/>
    <property type="evidence" value="ECO:0007669"/>
    <property type="project" value="UniProtKB-KW"/>
</dbReference>
<dbReference type="SUPFAM" id="SSF51905">
    <property type="entry name" value="FAD/NAD(P)-binding domain"/>
    <property type="match status" value="2"/>
</dbReference>
<dbReference type="Proteomes" id="UP000029665">
    <property type="component" value="Unassembled WGS sequence"/>
</dbReference>
<dbReference type="HOGENOM" id="CLU_031864_5_1_1"/>
<keyword evidence="3" id="KW-0560">Oxidoreductase</keyword>
<evidence type="ECO:0000256" key="1">
    <source>
        <dbReference type="ARBA" id="ARBA00009333"/>
    </source>
</evidence>
<evidence type="ECO:0000313" key="6">
    <source>
        <dbReference type="Proteomes" id="UP000029665"/>
    </source>
</evidence>
<feature type="domain" description="FAD/NAD(P)-binding" evidence="4">
    <location>
        <begin position="173"/>
        <end position="304"/>
    </location>
</feature>